<dbReference type="PROSITE" id="PS00086">
    <property type="entry name" value="CYTOCHROME_P450"/>
    <property type="match status" value="1"/>
</dbReference>
<accession>A0ABY2WIE7</accession>
<sequence length="440" mass="50991">MKKVPSISTFKVFANRRTIQKNPLNFHHRNFKKLGDTFSVSIPAEGRVIFTRDPELVKQVLQKKHRSFEKSKLQTKDLAKYIGHGLLTSNGEHWRTHRRMIQPAFHQKKLKGLFGIMRSAIQEELDRIEPGSDLNVIPLMGDLAFQVVAQTLFSHNDIRQPMAELKHITEVNQNMLVTEMRRPYFRWWYRLMGEISKHIEFSNRAREILNTLVENRRAQNVDRDDLLDMLLKATYEDGTHMPRKQLLDELMILFTAGYETTASALSFTLFFLAKNQLAQEKLLAEITNLGKKQLELEDLTQLPLTSSSIKEAMRLYPPAYFMDRVATENTDLNGVKLKKGGMILLSIFELHRHPAFWENPYDYQVDRFVGLDSKEYGNYFYPFGAGPRMCIGNAMATYEMILAVAEIVKKFKLTTSMADVEINPLITLKPQKVTIEFTLR</sequence>
<evidence type="ECO:0000256" key="5">
    <source>
        <dbReference type="ARBA" id="ARBA00023004"/>
    </source>
</evidence>
<protein>
    <submittedName>
        <fullName evidence="8">Cytochrome P450</fullName>
    </submittedName>
</protein>
<dbReference type="SUPFAM" id="SSF48264">
    <property type="entry name" value="Cytochrome P450"/>
    <property type="match status" value="1"/>
</dbReference>
<dbReference type="PRINTS" id="PR00463">
    <property type="entry name" value="EP450I"/>
</dbReference>
<dbReference type="InterPro" id="IPR036396">
    <property type="entry name" value="Cyt_P450_sf"/>
</dbReference>
<dbReference type="Gene3D" id="1.10.630.10">
    <property type="entry name" value="Cytochrome P450"/>
    <property type="match status" value="1"/>
</dbReference>
<gene>
    <name evidence="8" type="ORF">FGG15_09140</name>
</gene>
<dbReference type="PANTHER" id="PTHR24291">
    <property type="entry name" value="CYTOCHROME P450 FAMILY 4"/>
    <property type="match status" value="1"/>
</dbReference>
<keyword evidence="2 7" id="KW-0349">Heme</keyword>
<keyword evidence="9" id="KW-1185">Reference proteome</keyword>
<keyword evidence="4 7" id="KW-0560">Oxidoreductase</keyword>
<proteinExistence type="inferred from homology"/>
<evidence type="ECO:0000256" key="3">
    <source>
        <dbReference type="ARBA" id="ARBA00022723"/>
    </source>
</evidence>
<dbReference type="InterPro" id="IPR050196">
    <property type="entry name" value="Cytochrome_P450_Monoox"/>
</dbReference>
<dbReference type="RefSeq" id="WP_138835521.1">
    <property type="nucleotide sequence ID" value="NZ_VCNI01000002.1"/>
</dbReference>
<comment type="caution">
    <text evidence="8">The sequence shown here is derived from an EMBL/GenBank/DDBJ whole genome shotgun (WGS) entry which is preliminary data.</text>
</comment>
<dbReference type="InterPro" id="IPR002401">
    <property type="entry name" value="Cyt_P450_E_grp-I"/>
</dbReference>
<dbReference type="InterPro" id="IPR001128">
    <property type="entry name" value="Cyt_P450"/>
</dbReference>
<evidence type="ECO:0000313" key="8">
    <source>
        <dbReference type="EMBL" id="TMU54380.1"/>
    </source>
</evidence>
<evidence type="ECO:0000256" key="1">
    <source>
        <dbReference type="ARBA" id="ARBA00010617"/>
    </source>
</evidence>
<dbReference type="EMBL" id="VCNI01000002">
    <property type="protein sequence ID" value="TMU54380.1"/>
    <property type="molecule type" value="Genomic_DNA"/>
</dbReference>
<organism evidence="8 9">
    <name type="scientific">Flagellimonas algicola</name>
    <dbReference type="NCBI Taxonomy" id="2583815"/>
    <lineage>
        <taxon>Bacteria</taxon>
        <taxon>Pseudomonadati</taxon>
        <taxon>Bacteroidota</taxon>
        <taxon>Flavobacteriia</taxon>
        <taxon>Flavobacteriales</taxon>
        <taxon>Flavobacteriaceae</taxon>
        <taxon>Flagellimonas</taxon>
    </lineage>
</organism>
<evidence type="ECO:0000256" key="6">
    <source>
        <dbReference type="ARBA" id="ARBA00023033"/>
    </source>
</evidence>
<dbReference type="Pfam" id="PF00067">
    <property type="entry name" value="p450"/>
    <property type="match status" value="1"/>
</dbReference>
<evidence type="ECO:0000313" key="9">
    <source>
        <dbReference type="Proteomes" id="UP000751614"/>
    </source>
</evidence>
<dbReference type="Proteomes" id="UP000751614">
    <property type="component" value="Unassembled WGS sequence"/>
</dbReference>
<reference evidence="8 9" key="1">
    <citation type="submission" date="2019-05" db="EMBL/GenBank/DDBJ databases">
        <title>Flagellimonas sp. AsT0115, sp. nov., isolated from a marine red algae, Asparagopsis taxiformis.</title>
        <authorList>
            <person name="Kim J."/>
            <person name="Jeong S.E."/>
            <person name="Jeon C.O."/>
        </authorList>
    </citation>
    <scope>NUCLEOTIDE SEQUENCE [LARGE SCALE GENOMIC DNA]</scope>
    <source>
        <strain evidence="8 9">AsT0115</strain>
    </source>
</reference>
<name>A0ABY2WIE7_9FLAO</name>
<dbReference type="PANTHER" id="PTHR24291:SF50">
    <property type="entry name" value="BIFUNCTIONAL ALBAFLAVENONE MONOOXYGENASE_TERPENE SYNTHASE"/>
    <property type="match status" value="1"/>
</dbReference>
<keyword evidence="6 7" id="KW-0503">Monooxygenase</keyword>
<keyword evidence="5 7" id="KW-0408">Iron</keyword>
<evidence type="ECO:0000256" key="7">
    <source>
        <dbReference type="RuleBase" id="RU000461"/>
    </source>
</evidence>
<dbReference type="PRINTS" id="PR00385">
    <property type="entry name" value="P450"/>
</dbReference>
<keyword evidence="3 7" id="KW-0479">Metal-binding</keyword>
<dbReference type="InterPro" id="IPR017972">
    <property type="entry name" value="Cyt_P450_CS"/>
</dbReference>
<evidence type="ECO:0000256" key="4">
    <source>
        <dbReference type="ARBA" id="ARBA00023002"/>
    </source>
</evidence>
<evidence type="ECO:0000256" key="2">
    <source>
        <dbReference type="ARBA" id="ARBA00022617"/>
    </source>
</evidence>
<comment type="similarity">
    <text evidence="1 7">Belongs to the cytochrome P450 family.</text>
</comment>